<reference evidence="6" key="1">
    <citation type="journal article" date="2019" name="Int. J. Syst. Evol. Microbiol.">
        <title>The Global Catalogue of Microorganisms (GCM) 10K type strain sequencing project: providing services to taxonomists for standard genome sequencing and annotation.</title>
        <authorList>
            <consortium name="The Broad Institute Genomics Platform"/>
            <consortium name="The Broad Institute Genome Sequencing Center for Infectious Disease"/>
            <person name="Wu L."/>
            <person name="Ma J."/>
        </authorList>
    </citation>
    <scope>NUCLEOTIDE SEQUENCE [LARGE SCALE GENOMIC DNA]</scope>
    <source>
        <strain evidence="6">CCM 7043</strain>
    </source>
</reference>
<dbReference type="EMBL" id="JBHUCO010000011">
    <property type="protein sequence ID" value="MFD1517777.1"/>
    <property type="molecule type" value="Genomic_DNA"/>
</dbReference>
<evidence type="ECO:0000256" key="2">
    <source>
        <dbReference type="ARBA" id="ARBA00022801"/>
    </source>
</evidence>
<dbReference type="SUPFAM" id="SSF52141">
    <property type="entry name" value="Uracil-DNA glycosylase-like"/>
    <property type="match status" value="1"/>
</dbReference>
<evidence type="ECO:0000256" key="3">
    <source>
        <dbReference type="ARBA" id="ARBA00023204"/>
    </source>
</evidence>
<proteinExistence type="predicted"/>
<keyword evidence="1" id="KW-0227">DNA damage</keyword>
<evidence type="ECO:0000313" key="6">
    <source>
        <dbReference type="Proteomes" id="UP001597114"/>
    </source>
</evidence>
<evidence type="ECO:0000256" key="1">
    <source>
        <dbReference type="ARBA" id="ARBA00022763"/>
    </source>
</evidence>
<gene>
    <name evidence="5" type="ORF">ACFSJD_09775</name>
</gene>
<keyword evidence="6" id="KW-1185">Reference proteome</keyword>
<keyword evidence="5" id="KW-0326">Glycosidase</keyword>
<dbReference type="Proteomes" id="UP001597114">
    <property type="component" value="Unassembled WGS sequence"/>
</dbReference>
<dbReference type="InterPro" id="IPR015637">
    <property type="entry name" value="MUG/TDG"/>
</dbReference>
<dbReference type="PANTHER" id="PTHR12159:SF9">
    <property type="entry name" value="G_T MISMATCH-SPECIFIC THYMINE DNA GLYCOSYLASE"/>
    <property type="match status" value="1"/>
</dbReference>
<evidence type="ECO:0000259" key="4">
    <source>
        <dbReference type="Pfam" id="PF03167"/>
    </source>
</evidence>
<keyword evidence="3" id="KW-0234">DNA repair</keyword>
<dbReference type="Pfam" id="PF03167">
    <property type="entry name" value="UDG"/>
    <property type="match status" value="1"/>
</dbReference>
<keyword evidence="2 5" id="KW-0378">Hydrolase</keyword>
<evidence type="ECO:0000313" key="5">
    <source>
        <dbReference type="EMBL" id="MFD1517777.1"/>
    </source>
</evidence>
<comment type="caution">
    <text evidence="5">The sequence shown here is derived from an EMBL/GenBank/DDBJ whole genome shotgun (WGS) entry which is preliminary data.</text>
</comment>
<dbReference type="CDD" id="cd10028">
    <property type="entry name" value="UDG-F2_TDG_MUG"/>
    <property type="match status" value="1"/>
</dbReference>
<accession>A0ABW4ES63</accession>
<name>A0ABW4ES63_9PSEU</name>
<dbReference type="RefSeq" id="WP_344724542.1">
    <property type="nucleotide sequence ID" value="NZ_BAAAUS010000026.1"/>
</dbReference>
<sequence>MRTTIVDLLPTEADPPLSVLFCGVNPGLSTVETGLHFHRPGNRSWRALHLGGFTPTVLAPEEQWQLPRAGLGITALVARATARADELSPAELVGNVPRLTDLLARTRPAWLGFLGITAFRVAFRMPRAMIGRQTLTLAGTGVWVLPNPSGLNRRWTVEALGDEFGRLRREATGDVADGAPRLQGAGGFPLCEEGLPWSRR</sequence>
<dbReference type="Gene3D" id="3.40.470.10">
    <property type="entry name" value="Uracil-DNA glycosylase-like domain"/>
    <property type="match status" value="1"/>
</dbReference>
<dbReference type="EC" id="3.2.2.-" evidence="5"/>
<dbReference type="InterPro" id="IPR036895">
    <property type="entry name" value="Uracil-DNA_glycosylase-like_sf"/>
</dbReference>
<organism evidence="5 6">
    <name type="scientific">Pseudonocardia yunnanensis</name>
    <dbReference type="NCBI Taxonomy" id="58107"/>
    <lineage>
        <taxon>Bacteria</taxon>
        <taxon>Bacillati</taxon>
        <taxon>Actinomycetota</taxon>
        <taxon>Actinomycetes</taxon>
        <taxon>Pseudonocardiales</taxon>
        <taxon>Pseudonocardiaceae</taxon>
        <taxon>Pseudonocardia</taxon>
    </lineage>
</organism>
<dbReference type="GO" id="GO:0016798">
    <property type="term" value="F:hydrolase activity, acting on glycosyl bonds"/>
    <property type="evidence" value="ECO:0007669"/>
    <property type="project" value="UniProtKB-KW"/>
</dbReference>
<dbReference type="InterPro" id="IPR005122">
    <property type="entry name" value="Uracil-DNA_glycosylase-like"/>
</dbReference>
<dbReference type="PANTHER" id="PTHR12159">
    <property type="entry name" value="G/T AND G/U MISMATCH-SPECIFIC DNA GLYCOSYLASE"/>
    <property type="match status" value="1"/>
</dbReference>
<feature type="domain" description="Uracil-DNA glycosylase-like" evidence="4">
    <location>
        <begin position="13"/>
        <end position="156"/>
    </location>
</feature>
<protein>
    <submittedName>
        <fullName evidence="5">Mismatch-specific DNA-glycosylase</fullName>
        <ecNumber evidence="5">3.2.2.-</ecNumber>
    </submittedName>
</protein>